<dbReference type="Pfam" id="PF00535">
    <property type="entry name" value="Glycos_transf_2"/>
    <property type="match status" value="1"/>
</dbReference>
<organism evidence="2 3">
    <name type="scientific">Candidatus Roizmanbacteria bacterium RIFCSPLOWO2_02_FULL_36_11</name>
    <dbReference type="NCBI Taxonomy" id="1802071"/>
    <lineage>
        <taxon>Bacteria</taxon>
        <taxon>Candidatus Roizmaniibacteriota</taxon>
    </lineage>
</organism>
<proteinExistence type="predicted"/>
<evidence type="ECO:0000259" key="1">
    <source>
        <dbReference type="Pfam" id="PF00535"/>
    </source>
</evidence>
<dbReference type="AlphaFoldDB" id="A0A1F7JFB0"/>
<dbReference type="InterPro" id="IPR001173">
    <property type="entry name" value="Glyco_trans_2-like"/>
</dbReference>
<dbReference type="SUPFAM" id="SSF53448">
    <property type="entry name" value="Nucleotide-diphospho-sugar transferases"/>
    <property type="match status" value="1"/>
</dbReference>
<evidence type="ECO:0000313" key="2">
    <source>
        <dbReference type="EMBL" id="OGK54290.1"/>
    </source>
</evidence>
<feature type="domain" description="Glycosyltransferase 2-like" evidence="1">
    <location>
        <begin position="5"/>
        <end position="165"/>
    </location>
</feature>
<gene>
    <name evidence="2" type="ORF">A3H78_01340</name>
</gene>
<dbReference type="EMBL" id="MGAV01000017">
    <property type="protein sequence ID" value="OGK54290.1"/>
    <property type="molecule type" value="Genomic_DNA"/>
</dbReference>
<protein>
    <recommendedName>
        <fullName evidence="1">Glycosyltransferase 2-like domain-containing protein</fullName>
    </recommendedName>
</protein>
<reference evidence="2 3" key="1">
    <citation type="journal article" date="2016" name="Nat. Commun.">
        <title>Thousands of microbial genomes shed light on interconnected biogeochemical processes in an aquifer system.</title>
        <authorList>
            <person name="Anantharaman K."/>
            <person name="Brown C.T."/>
            <person name="Hug L.A."/>
            <person name="Sharon I."/>
            <person name="Castelle C.J."/>
            <person name="Probst A.J."/>
            <person name="Thomas B.C."/>
            <person name="Singh A."/>
            <person name="Wilkins M.J."/>
            <person name="Karaoz U."/>
            <person name="Brodie E.L."/>
            <person name="Williams K.H."/>
            <person name="Hubbard S.S."/>
            <person name="Banfield J.F."/>
        </authorList>
    </citation>
    <scope>NUCLEOTIDE SEQUENCE [LARGE SCALE GENOMIC DNA]</scope>
</reference>
<dbReference type="PANTHER" id="PTHR10859">
    <property type="entry name" value="GLYCOSYL TRANSFERASE"/>
    <property type="match status" value="1"/>
</dbReference>
<accession>A0A1F7JFB0</accession>
<sequence length="251" mass="28267">MKITLVIPCYNEELNIQKGVLDKIGNFTDSNVDIVEVIISDDGSTDSTKNIIKNKYLRQFSKFKLLENSHCGKAFTLISAIKAAVGDYIIFSDMDLATPLEEAEKLINEAKKGSKIVIGSRNNSRKGAPILRKVMAKGFILVRDVLIGLQGIKDSQCGFKLFDRKLALTIIDQLVVFKKERNIDGSSVSAGFDLEFLFVSGKLGHKIKEVPVIWRHVETKNVNFLSDSIETLRDIMKIKYNDLTKKYSFRK</sequence>
<dbReference type="Gene3D" id="3.90.550.10">
    <property type="entry name" value="Spore Coat Polysaccharide Biosynthesis Protein SpsA, Chain A"/>
    <property type="match status" value="1"/>
</dbReference>
<evidence type="ECO:0000313" key="3">
    <source>
        <dbReference type="Proteomes" id="UP000177418"/>
    </source>
</evidence>
<dbReference type="PANTHER" id="PTHR10859:SF91">
    <property type="entry name" value="DOLICHYL-PHOSPHATE BETA-GLUCOSYLTRANSFERASE"/>
    <property type="match status" value="1"/>
</dbReference>
<dbReference type="GO" id="GO:0006487">
    <property type="term" value="P:protein N-linked glycosylation"/>
    <property type="evidence" value="ECO:0007669"/>
    <property type="project" value="TreeGrafter"/>
</dbReference>
<name>A0A1F7JFB0_9BACT</name>
<comment type="caution">
    <text evidence="2">The sequence shown here is derived from an EMBL/GenBank/DDBJ whole genome shotgun (WGS) entry which is preliminary data.</text>
</comment>
<dbReference type="Proteomes" id="UP000177418">
    <property type="component" value="Unassembled WGS sequence"/>
</dbReference>
<dbReference type="InterPro" id="IPR029044">
    <property type="entry name" value="Nucleotide-diphossugar_trans"/>
</dbReference>